<name>A0AAX4QGG0_9CAUD</name>
<evidence type="ECO:0000313" key="1">
    <source>
        <dbReference type="EMBL" id="XAI95485.1"/>
    </source>
</evidence>
<dbReference type="EMBL" id="PP438412">
    <property type="protein sequence ID" value="XAI95485.1"/>
    <property type="molecule type" value="Genomic_DNA"/>
</dbReference>
<protein>
    <recommendedName>
        <fullName evidence="3">Tail fiber protein</fullName>
    </recommendedName>
</protein>
<sequence>MPIFSSDLVSNGTAKVTGLPAPTVASDAANKGYVDTLVEGLAWKDAVRVASVANINLASPGATIDGVTMTTNDRVLVKDQTTQSQNGIYIWNGAATPMTRALDANSVGDLQLAVVTVLSGTSSGSTFRLSTTSFVLDTDPLVWAAFGTAAPAATDTAAGIVELATQAEVNTGTDTQRAVTPATLAGYTGFTRKFSQNIGDGSATQYTITHNLNTRDVVTEIYRNSGAFDEIIADVEHATVNTVIVRFASAPSSNQFRVVIVG</sequence>
<evidence type="ECO:0000313" key="2">
    <source>
        <dbReference type="Proteomes" id="UP001459105"/>
    </source>
</evidence>
<evidence type="ECO:0008006" key="3">
    <source>
        <dbReference type="Google" id="ProtNLM"/>
    </source>
</evidence>
<reference evidence="1" key="1">
    <citation type="submission" date="2024-03" db="EMBL/GenBank/DDBJ databases">
        <authorList>
            <person name="Lin W."/>
            <person name="Li D."/>
            <person name="Tong Y."/>
        </authorList>
    </citation>
    <scope>NUCLEOTIDE SEQUENCE</scope>
</reference>
<accession>A0AAX4QGG0</accession>
<proteinExistence type="predicted"/>
<dbReference type="Proteomes" id="UP001459105">
    <property type="component" value="Segment"/>
</dbReference>
<organism evidence="1 2">
    <name type="scientific">Microcystis phage Mvi-JY20</name>
    <dbReference type="NCBI Taxonomy" id="3128146"/>
    <lineage>
        <taxon>Viruses</taxon>
        <taxon>Duplodnaviria</taxon>
        <taxon>Heunggongvirae</taxon>
        <taxon>Uroviricota</taxon>
        <taxon>Caudoviricetes</taxon>
    </lineage>
</organism>